<sequence length="146" mass="17080">MKTTDHKARIWVVVVSREHALRGKEEGFIQACHGKKAPVAKMKKGDWVLIYSSKEKFDEKKVCRRFTTIGRVVDDEAFSFQMSKDFCPYRRKVEYLNAEETEILPLVQSLDFIKNKNSWGYPFRWGILEIGDKDFELIAKRMGVDV</sequence>
<keyword evidence="5" id="KW-1185">Reference proteome</keyword>
<evidence type="ECO:0000313" key="6">
    <source>
        <dbReference type="Proteomes" id="UP000231990"/>
    </source>
</evidence>
<organism evidence="4 6">
    <name type="scientific">Leptospira perolatii</name>
    <dbReference type="NCBI Taxonomy" id="2023191"/>
    <lineage>
        <taxon>Bacteria</taxon>
        <taxon>Pseudomonadati</taxon>
        <taxon>Spirochaetota</taxon>
        <taxon>Spirochaetia</taxon>
        <taxon>Leptospirales</taxon>
        <taxon>Leptospiraceae</taxon>
        <taxon>Leptospira</taxon>
    </lineage>
</organism>
<evidence type="ECO:0000313" key="3">
    <source>
        <dbReference type="EMBL" id="PJZ69603.1"/>
    </source>
</evidence>
<evidence type="ECO:0000259" key="2">
    <source>
        <dbReference type="Pfam" id="PF01878"/>
    </source>
</evidence>
<dbReference type="EMBL" id="NPDZ01000004">
    <property type="protein sequence ID" value="PJZ73590.1"/>
    <property type="molecule type" value="Genomic_DNA"/>
</dbReference>
<dbReference type="InterPro" id="IPR022996">
    <property type="entry name" value="UPF0310"/>
</dbReference>
<dbReference type="EMBL" id="NPDY01000008">
    <property type="protein sequence ID" value="PJZ69603.1"/>
    <property type="molecule type" value="Genomic_DNA"/>
</dbReference>
<comment type="similarity">
    <text evidence="1">Belongs to the UPF0310 family.</text>
</comment>
<evidence type="ECO:0000313" key="5">
    <source>
        <dbReference type="Proteomes" id="UP000231962"/>
    </source>
</evidence>
<protein>
    <recommendedName>
        <fullName evidence="1">UPF0310 protein CH360_09965</fullName>
    </recommendedName>
</protein>
<dbReference type="InterPro" id="IPR015947">
    <property type="entry name" value="PUA-like_sf"/>
</dbReference>
<comment type="caution">
    <text evidence="4">The sequence shown here is derived from an EMBL/GenBank/DDBJ whole genome shotgun (WGS) entry which is preliminary data.</text>
</comment>
<dbReference type="Gene3D" id="3.10.590.10">
    <property type="entry name" value="ph1033 like domains"/>
    <property type="match status" value="1"/>
</dbReference>
<dbReference type="HAMAP" id="MF_00771">
    <property type="entry name" value="UPF0310"/>
    <property type="match status" value="1"/>
</dbReference>
<dbReference type="InterPro" id="IPR002740">
    <property type="entry name" value="EVE_domain"/>
</dbReference>
<reference evidence="5 6" key="1">
    <citation type="submission" date="2017-07" db="EMBL/GenBank/DDBJ databases">
        <title>Leptospira spp. isolated from tropical soils.</title>
        <authorList>
            <person name="Thibeaux R."/>
            <person name="Iraola G."/>
            <person name="Ferres I."/>
            <person name="Bierque E."/>
            <person name="Girault D."/>
            <person name="Soupe-Gilbert M.-E."/>
            <person name="Picardeau M."/>
            <person name="Goarant C."/>
        </authorList>
    </citation>
    <scope>NUCLEOTIDE SEQUENCE [LARGE SCALE GENOMIC DNA]</scope>
    <source>
        <strain evidence="4 6">FH1-B-B1</strain>
        <strain evidence="3 5">FH1-B-C1</strain>
    </source>
</reference>
<gene>
    <name evidence="3" type="ORF">CH360_09965</name>
    <name evidence="4" type="ORF">CH373_08820</name>
</gene>
<dbReference type="CDD" id="cd21132">
    <property type="entry name" value="EVE-like"/>
    <property type="match status" value="1"/>
</dbReference>
<dbReference type="Proteomes" id="UP000231962">
    <property type="component" value="Unassembled WGS sequence"/>
</dbReference>
<dbReference type="Pfam" id="PF01878">
    <property type="entry name" value="EVE"/>
    <property type="match status" value="1"/>
</dbReference>
<name>A0A2M9ZND6_9LEPT</name>
<dbReference type="AlphaFoldDB" id="A0A2M9ZND6"/>
<accession>A0A2M9ZND6</accession>
<evidence type="ECO:0000256" key="1">
    <source>
        <dbReference type="HAMAP-Rule" id="MF_00771"/>
    </source>
</evidence>
<dbReference type="Proteomes" id="UP000231990">
    <property type="component" value="Unassembled WGS sequence"/>
</dbReference>
<feature type="domain" description="EVE" evidence="2">
    <location>
        <begin position="10"/>
        <end position="140"/>
    </location>
</feature>
<dbReference type="RefSeq" id="WP_100713886.1">
    <property type="nucleotide sequence ID" value="NZ_NPDY01000008.1"/>
</dbReference>
<proteinExistence type="inferred from homology"/>
<dbReference type="NCBIfam" id="NF002616">
    <property type="entry name" value="PRK02268.1-2"/>
    <property type="match status" value="1"/>
</dbReference>
<evidence type="ECO:0000313" key="4">
    <source>
        <dbReference type="EMBL" id="PJZ73590.1"/>
    </source>
</evidence>
<dbReference type="OrthoDB" id="9793567at2"/>
<dbReference type="SUPFAM" id="SSF88697">
    <property type="entry name" value="PUA domain-like"/>
    <property type="match status" value="1"/>
</dbReference>